<dbReference type="GO" id="GO:0003677">
    <property type="term" value="F:DNA binding"/>
    <property type="evidence" value="ECO:0007669"/>
    <property type="project" value="UniProtKB-KW"/>
</dbReference>
<evidence type="ECO:0000313" key="6">
    <source>
        <dbReference type="Proteomes" id="UP000441717"/>
    </source>
</evidence>
<evidence type="ECO:0000313" key="5">
    <source>
        <dbReference type="EMBL" id="MQL53851.1"/>
    </source>
</evidence>
<dbReference type="InterPro" id="IPR000835">
    <property type="entry name" value="HTH_MarR-typ"/>
</dbReference>
<protein>
    <submittedName>
        <fullName evidence="5">MarR family transcriptional regulator</fullName>
    </submittedName>
</protein>
<dbReference type="InterPro" id="IPR036390">
    <property type="entry name" value="WH_DNA-bd_sf"/>
</dbReference>
<sequence>MDLLDDILARHFARFNLSQAKFNALMELYYAGEQGLSLSELGQRMLVTRANITGLMDRMEKDGLVIRNVDPRDRRVFRARITPRAVELLKFVLPVHNQVVTRAISCLNPDEKNTLISLLQKLQQGLEEI</sequence>
<dbReference type="GO" id="GO:0006950">
    <property type="term" value="P:response to stress"/>
    <property type="evidence" value="ECO:0007669"/>
    <property type="project" value="TreeGrafter"/>
</dbReference>
<evidence type="ECO:0000256" key="2">
    <source>
        <dbReference type="ARBA" id="ARBA00023125"/>
    </source>
</evidence>
<evidence type="ECO:0000256" key="3">
    <source>
        <dbReference type="ARBA" id="ARBA00023163"/>
    </source>
</evidence>
<dbReference type="AlphaFoldDB" id="A0A6N7IVC5"/>
<dbReference type="Proteomes" id="UP000441717">
    <property type="component" value="Unassembled WGS sequence"/>
</dbReference>
<keyword evidence="3" id="KW-0804">Transcription</keyword>
<dbReference type="InterPro" id="IPR036388">
    <property type="entry name" value="WH-like_DNA-bd_sf"/>
</dbReference>
<dbReference type="Pfam" id="PF01047">
    <property type="entry name" value="MarR"/>
    <property type="match status" value="1"/>
</dbReference>
<keyword evidence="2" id="KW-0238">DNA-binding</keyword>
<dbReference type="InterPro" id="IPR039422">
    <property type="entry name" value="MarR/SlyA-like"/>
</dbReference>
<comment type="caution">
    <text evidence="5">The sequence shown here is derived from an EMBL/GenBank/DDBJ whole genome shotgun (WGS) entry which is preliminary data.</text>
</comment>
<feature type="domain" description="HTH marR-type" evidence="4">
    <location>
        <begin position="1"/>
        <end position="124"/>
    </location>
</feature>
<accession>A0A6N7IVC5</accession>
<dbReference type="SUPFAM" id="SSF46785">
    <property type="entry name" value="Winged helix' DNA-binding domain"/>
    <property type="match status" value="1"/>
</dbReference>
<dbReference type="GO" id="GO:0003700">
    <property type="term" value="F:DNA-binding transcription factor activity"/>
    <property type="evidence" value="ECO:0007669"/>
    <property type="project" value="InterPro"/>
</dbReference>
<evidence type="ECO:0000256" key="1">
    <source>
        <dbReference type="ARBA" id="ARBA00023015"/>
    </source>
</evidence>
<gene>
    <name evidence="5" type="ORF">GFC01_16630</name>
</gene>
<name>A0A6N7IVC5_9FIRM</name>
<dbReference type="PRINTS" id="PR00598">
    <property type="entry name" value="HTHMARR"/>
</dbReference>
<dbReference type="PROSITE" id="PS01117">
    <property type="entry name" value="HTH_MARR_1"/>
    <property type="match status" value="1"/>
</dbReference>
<keyword evidence="6" id="KW-1185">Reference proteome</keyword>
<keyword evidence="1" id="KW-0805">Transcription regulation</keyword>
<reference evidence="5 6" key="1">
    <citation type="submission" date="2019-10" db="EMBL/GenBank/DDBJ databases">
        <title>Comparative genomics of sulfur disproportionating microorganisms.</title>
        <authorList>
            <person name="Ward L.M."/>
            <person name="Bertran E."/>
            <person name="Johnston D."/>
        </authorList>
    </citation>
    <scope>NUCLEOTIDE SEQUENCE [LARGE SCALE GENOMIC DNA]</scope>
    <source>
        <strain evidence="5 6">DSM 14055</strain>
    </source>
</reference>
<evidence type="ECO:0000259" key="4">
    <source>
        <dbReference type="PROSITE" id="PS50995"/>
    </source>
</evidence>
<dbReference type="OrthoDB" id="197807at2"/>
<dbReference type="SMART" id="SM00347">
    <property type="entry name" value="HTH_MARR"/>
    <property type="match status" value="1"/>
</dbReference>
<proteinExistence type="predicted"/>
<dbReference type="InterPro" id="IPR023187">
    <property type="entry name" value="Tscrpt_reg_MarR-type_CS"/>
</dbReference>
<dbReference type="PROSITE" id="PS50995">
    <property type="entry name" value="HTH_MARR_2"/>
    <property type="match status" value="1"/>
</dbReference>
<organism evidence="5 6">
    <name type="scientific">Desulfofundulus thermobenzoicus</name>
    <dbReference type="NCBI Taxonomy" id="29376"/>
    <lineage>
        <taxon>Bacteria</taxon>
        <taxon>Bacillati</taxon>
        <taxon>Bacillota</taxon>
        <taxon>Clostridia</taxon>
        <taxon>Eubacteriales</taxon>
        <taxon>Peptococcaceae</taxon>
        <taxon>Desulfofundulus</taxon>
    </lineage>
</organism>
<dbReference type="PANTHER" id="PTHR33164:SF43">
    <property type="entry name" value="HTH-TYPE TRANSCRIPTIONAL REPRESSOR YETL"/>
    <property type="match status" value="1"/>
</dbReference>
<dbReference type="Gene3D" id="1.10.10.10">
    <property type="entry name" value="Winged helix-like DNA-binding domain superfamily/Winged helix DNA-binding domain"/>
    <property type="match status" value="1"/>
</dbReference>
<dbReference type="EMBL" id="WHYR01000073">
    <property type="protein sequence ID" value="MQL53851.1"/>
    <property type="molecule type" value="Genomic_DNA"/>
</dbReference>
<dbReference type="PANTHER" id="PTHR33164">
    <property type="entry name" value="TRANSCRIPTIONAL REGULATOR, MARR FAMILY"/>
    <property type="match status" value="1"/>
</dbReference>